<dbReference type="STRING" id="796925.A0A137P5U2"/>
<evidence type="ECO:0000313" key="4">
    <source>
        <dbReference type="EMBL" id="KXN70304.1"/>
    </source>
</evidence>
<reference evidence="4 5" key="1">
    <citation type="journal article" date="2015" name="Genome Biol. Evol.">
        <title>Phylogenomic analyses indicate that early fungi evolved digesting cell walls of algal ancestors of land plants.</title>
        <authorList>
            <person name="Chang Y."/>
            <person name="Wang S."/>
            <person name="Sekimoto S."/>
            <person name="Aerts A.L."/>
            <person name="Choi C."/>
            <person name="Clum A."/>
            <person name="LaButti K.M."/>
            <person name="Lindquist E.A."/>
            <person name="Yee Ngan C."/>
            <person name="Ohm R.A."/>
            <person name="Salamov A.A."/>
            <person name="Grigoriev I.V."/>
            <person name="Spatafora J.W."/>
            <person name="Berbee M.L."/>
        </authorList>
    </citation>
    <scope>NUCLEOTIDE SEQUENCE [LARGE SCALE GENOMIC DNA]</scope>
    <source>
        <strain evidence="4 5">NRRL 28638</strain>
    </source>
</reference>
<proteinExistence type="inferred from homology"/>
<dbReference type="AlphaFoldDB" id="A0A137P5U2"/>
<dbReference type="PANTHER" id="PTHR10715">
    <property type="entry name" value="60S RIBOSOMAL PROTEIN L6"/>
    <property type="match status" value="1"/>
</dbReference>
<dbReference type="GO" id="GO:0000027">
    <property type="term" value="P:ribosomal large subunit assembly"/>
    <property type="evidence" value="ECO:0007669"/>
    <property type="project" value="TreeGrafter"/>
</dbReference>
<evidence type="ECO:0000256" key="1">
    <source>
        <dbReference type="ARBA" id="ARBA00010592"/>
    </source>
</evidence>
<comment type="similarity">
    <text evidence="1">Belongs to the eukaryotic ribosomal protein eL6 family.</text>
</comment>
<dbReference type="Gene3D" id="2.30.30.30">
    <property type="match status" value="1"/>
</dbReference>
<dbReference type="Pfam" id="PF01159">
    <property type="entry name" value="Ribosomal_L6e"/>
    <property type="match status" value="1"/>
</dbReference>
<keyword evidence="3" id="KW-0687">Ribonucleoprotein</keyword>
<dbReference type="SUPFAM" id="SSF50104">
    <property type="entry name" value="Translation proteins SH3-like domain"/>
    <property type="match status" value="1"/>
</dbReference>
<dbReference type="FunFam" id="2.30.30.30:FF:000014">
    <property type="entry name" value="60S ribosomal protein L6"/>
    <property type="match status" value="1"/>
</dbReference>
<sequence length="191" mass="21688">MSQLHQHVTSDLKALLNKTPKALKATKDAQPKWVRKAVRPRTLRATITPGTVLILLNGRFRGKRVVFLKQLDSGLLLVTGPFKVNGVPIRRVDQSYVIATTTKVDISSVKAADHINDEYFKYEKAPKAKGTEKEFFGEEQKPRQLKEQRVTDQKNVDAELLPIIKKEEHLFSYLNASFQLNKGQAPHTLKF</sequence>
<dbReference type="GO" id="GO:0003723">
    <property type="term" value="F:RNA binding"/>
    <property type="evidence" value="ECO:0007669"/>
    <property type="project" value="TreeGrafter"/>
</dbReference>
<keyword evidence="2" id="KW-0689">Ribosomal protein</keyword>
<dbReference type="GO" id="GO:0022625">
    <property type="term" value="C:cytosolic large ribosomal subunit"/>
    <property type="evidence" value="ECO:0007669"/>
    <property type="project" value="TreeGrafter"/>
</dbReference>
<dbReference type="GO" id="GO:0003735">
    <property type="term" value="F:structural constituent of ribosome"/>
    <property type="evidence" value="ECO:0007669"/>
    <property type="project" value="InterPro"/>
</dbReference>
<dbReference type="OrthoDB" id="2436667at2759"/>
<dbReference type="InterPro" id="IPR000915">
    <property type="entry name" value="60S_ribosomal_eL6"/>
</dbReference>
<name>A0A137P5U2_CONC2</name>
<dbReference type="PANTHER" id="PTHR10715:SF0">
    <property type="entry name" value="LARGE RIBOSOMAL SUBUNIT PROTEIN EL6"/>
    <property type="match status" value="1"/>
</dbReference>
<organism evidence="4 5">
    <name type="scientific">Conidiobolus coronatus (strain ATCC 28846 / CBS 209.66 / NRRL 28638)</name>
    <name type="common">Delacroixia coronata</name>
    <dbReference type="NCBI Taxonomy" id="796925"/>
    <lineage>
        <taxon>Eukaryota</taxon>
        <taxon>Fungi</taxon>
        <taxon>Fungi incertae sedis</taxon>
        <taxon>Zoopagomycota</taxon>
        <taxon>Entomophthoromycotina</taxon>
        <taxon>Entomophthoromycetes</taxon>
        <taxon>Entomophthorales</taxon>
        <taxon>Ancylistaceae</taxon>
        <taxon>Conidiobolus</taxon>
    </lineage>
</organism>
<keyword evidence="5" id="KW-1185">Reference proteome</keyword>
<protein>
    <recommendedName>
        <fullName evidence="6">60S ribosomal protein L6</fullName>
    </recommendedName>
</protein>
<dbReference type="InterPro" id="IPR008991">
    <property type="entry name" value="Translation_prot_SH3-like_sf"/>
</dbReference>
<dbReference type="GO" id="GO:0030684">
    <property type="term" value="C:preribosome"/>
    <property type="evidence" value="ECO:0007669"/>
    <property type="project" value="EnsemblFungi"/>
</dbReference>
<evidence type="ECO:0000313" key="5">
    <source>
        <dbReference type="Proteomes" id="UP000070444"/>
    </source>
</evidence>
<evidence type="ECO:0000256" key="2">
    <source>
        <dbReference type="ARBA" id="ARBA00022980"/>
    </source>
</evidence>
<dbReference type="OMA" id="KWYNADD"/>
<evidence type="ECO:0008006" key="6">
    <source>
        <dbReference type="Google" id="ProtNLM"/>
    </source>
</evidence>
<dbReference type="GO" id="GO:0002181">
    <property type="term" value="P:cytoplasmic translation"/>
    <property type="evidence" value="ECO:0007669"/>
    <property type="project" value="TreeGrafter"/>
</dbReference>
<dbReference type="InterPro" id="IPR041997">
    <property type="entry name" value="Ribosomal_eL6_KOW"/>
</dbReference>
<dbReference type="Proteomes" id="UP000070444">
    <property type="component" value="Unassembled WGS sequence"/>
</dbReference>
<dbReference type="InterPro" id="IPR014722">
    <property type="entry name" value="Rib_uL2_dom2"/>
</dbReference>
<gene>
    <name evidence="4" type="ORF">CONCODRAFT_58484</name>
</gene>
<dbReference type="EMBL" id="KQ964506">
    <property type="protein sequence ID" value="KXN70304.1"/>
    <property type="molecule type" value="Genomic_DNA"/>
</dbReference>
<dbReference type="CDD" id="cd13156">
    <property type="entry name" value="KOW_RPL6"/>
    <property type="match status" value="1"/>
</dbReference>
<accession>A0A137P5U2</accession>
<evidence type="ECO:0000256" key="3">
    <source>
        <dbReference type="ARBA" id="ARBA00023274"/>
    </source>
</evidence>